<protein>
    <submittedName>
        <fullName evidence="2">Uncharacterized protein</fullName>
    </submittedName>
</protein>
<evidence type="ECO:0000256" key="1">
    <source>
        <dbReference type="SAM" id="SignalP"/>
    </source>
</evidence>
<dbReference type="AlphaFoldDB" id="A0A7X0CCQ9"/>
<accession>A0A7X0CCQ9</accession>
<keyword evidence="3" id="KW-1185">Reference proteome</keyword>
<feature type="chain" id="PRO_5030569529" evidence="1">
    <location>
        <begin position="37"/>
        <end position="139"/>
    </location>
</feature>
<comment type="caution">
    <text evidence="2">The sequence shown here is derived from an EMBL/GenBank/DDBJ whole genome shotgun (WGS) entry which is preliminary data.</text>
</comment>
<dbReference type="Proteomes" id="UP000540787">
    <property type="component" value="Unassembled WGS sequence"/>
</dbReference>
<reference evidence="2 3" key="1">
    <citation type="submission" date="2020-08" db="EMBL/GenBank/DDBJ databases">
        <title>The Agave Microbiome: Exploring the role of microbial communities in plant adaptations to desert environments.</title>
        <authorList>
            <person name="Partida-Martinez L.P."/>
        </authorList>
    </citation>
    <scope>NUCLEOTIDE SEQUENCE [LARGE SCALE GENOMIC DNA]</scope>
    <source>
        <strain evidence="2 3">AT3.2</strain>
    </source>
</reference>
<gene>
    <name evidence="2" type="ORF">HD842_000965</name>
</gene>
<organism evidence="2 3">
    <name type="scientific">Massilia aurea</name>
    <dbReference type="NCBI Taxonomy" id="373040"/>
    <lineage>
        <taxon>Bacteria</taxon>
        <taxon>Pseudomonadati</taxon>
        <taxon>Pseudomonadota</taxon>
        <taxon>Betaproteobacteria</taxon>
        <taxon>Burkholderiales</taxon>
        <taxon>Oxalobacteraceae</taxon>
        <taxon>Telluria group</taxon>
        <taxon>Massilia</taxon>
    </lineage>
</organism>
<dbReference type="RefSeq" id="WP_183551666.1">
    <property type="nucleotide sequence ID" value="NZ_JACHBX010000001.1"/>
</dbReference>
<sequence length="139" mass="14498">MHMQPSTSGTLRRVGTRSIAAILVAGSITGAICANAEPVAPTPTYMVSMALEADGEKSIPRVLAKAGEQFAVASGNWRVEMTVRPGETLTDVWVSSKIFKDSTLISTPTLAAHVNEKAVIKVGDGSDAFSLATTVSPQP</sequence>
<name>A0A7X0CCQ9_9BURK</name>
<evidence type="ECO:0000313" key="2">
    <source>
        <dbReference type="EMBL" id="MBB6132854.1"/>
    </source>
</evidence>
<proteinExistence type="predicted"/>
<keyword evidence="1" id="KW-0732">Signal</keyword>
<dbReference type="EMBL" id="JACHBX010000001">
    <property type="protein sequence ID" value="MBB6132854.1"/>
    <property type="molecule type" value="Genomic_DNA"/>
</dbReference>
<evidence type="ECO:0000313" key="3">
    <source>
        <dbReference type="Proteomes" id="UP000540787"/>
    </source>
</evidence>
<feature type="signal peptide" evidence="1">
    <location>
        <begin position="1"/>
        <end position="36"/>
    </location>
</feature>